<evidence type="ECO:0000313" key="1">
    <source>
        <dbReference type="EMBL" id="QDU25993.1"/>
    </source>
</evidence>
<protein>
    <submittedName>
        <fullName evidence="1">Leucine Rich repeats (2 copies)</fullName>
    </submittedName>
</protein>
<name>A0A517Y6Y6_9BACT</name>
<accession>A0A517Y6Y6</accession>
<dbReference type="PANTHER" id="PTHR13318">
    <property type="entry name" value="PARTNER OF PAIRED, ISOFORM B-RELATED"/>
    <property type="match status" value="1"/>
</dbReference>
<dbReference type="InterPro" id="IPR032675">
    <property type="entry name" value="LRR_dom_sf"/>
</dbReference>
<reference evidence="1 2" key="1">
    <citation type="submission" date="2019-02" db="EMBL/GenBank/DDBJ databases">
        <title>Deep-cultivation of Planctomycetes and their phenomic and genomic characterization uncovers novel biology.</title>
        <authorList>
            <person name="Wiegand S."/>
            <person name="Jogler M."/>
            <person name="Boedeker C."/>
            <person name="Pinto D."/>
            <person name="Vollmers J."/>
            <person name="Rivas-Marin E."/>
            <person name="Kohn T."/>
            <person name="Peeters S.H."/>
            <person name="Heuer A."/>
            <person name="Rast P."/>
            <person name="Oberbeckmann S."/>
            <person name="Bunk B."/>
            <person name="Jeske O."/>
            <person name="Meyerdierks A."/>
            <person name="Storesund J.E."/>
            <person name="Kallscheuer N."/>
            <person name="Luecker S."/>
            <person name="Lage O.M."/>
            <person name="Pohl T."/>
            <person name="Merkel B.J."/>
            <person name="Hornburger P."/>
            <person name="Mueller R.-W."/>
            <person name="Bruemmer F."/>
            <person name="Labrenz M."/>
            <person name="Spormann A.M."/>
            <person name="Op den Camp H."/>
            <person name="Overmann J."/>
            <person name="Amann R."/>
            <person name="Jetten M.S.M."/>
            <person name="Mascher T."/>
            <person name="Medema M.H."/>
            <person name="Devos D.P."/>
            <person name="Kaster A.-K."/>
            <person name="Ovreas L."/>
            <person name="Rohde M."/>
            <person name="Galperin M.Y."/>
            <person name="Jogler C."/>
        </authorList>
    </citation>
    <scope>NUCLEOTIDE SEQUENCE [LARGE SCALE GENOMIC DNA]</scope>
    <source>
        <strain evidence="1 2">ETA_A8</strain>
    </source>
</reference>
<proteinExistence type="predicted"/>
<dbReference type="PANTHER" id="PTHR13318:SF95">
    <property type="entry name" value="F-BOX PROTEIN YLR352W"/>
    <property type="match status" value="1"/>
</dbReference>
<sequence>MLAMAAGLPRYRSMTQRFAAKRLAEKGIELVIHPDATQSHLSWLVFGDNRYDWVRDIVIADVAISNADVSLLKQFPSARQLFVSDCRSANKMLEQIRTFKWLGLVQIERSPVCDQDVQELSHLKHLTSLVLIQPADAEFDLSRLGSHPSLLYLHLRGRAFTDKTVIDVSKIEGLNTFTIDDASITDDGVRHLGKLTQLYFLSITSCRVTGASLDTLSACPQLEHLSLSRCQIDRAGTLQIARLPQVRKVDLYSTSVTKADIVELEKATKLVFSDFMFNQTP</sequence>
<dbReference type="SUPFAM" id="SSF52047">
    <property type="entry name" value="RNI-like"/>
    <property type="match status" value="1"/>
</dbReference>
<dbReference type="GO" id="GO:0019005">
    <property type="term" value="C:SCF ubiquitin ligase complex"/>
    <property type="evidence" value="ECO:0007669"/>
    <property type="project" value="TreeGrafter"/>
</dbReference>
<dbReference type="KEGG" id="aagg:ETAA8_10650"/>
<dbReference type="Gene3D" id="3.80.10.10">
    <property type="entry name" value="Ribonuclease Inhibitor"/>
    <property type="match status" value="2"/>
</dbReference>
<organism evidence="1 2">
    <name type="scientific">Anatilimnocola aggregata</name>
    <dbReference type="NCBI Taxonomy" id="2528021"/>
    <lineage>
        <taxon>Bacteria</taxon>
        <taxon>Pseudomonadati</taxon>
        <taxon>Planctomycetota</taxon>
        <taxon>Planctomycetia</taxon>
        <taxon>Pirellulales</taxon>
        <taxon>Pirellulaceae</taxon>
        <taxon>Anatilimnocola</taxon>
    </lineage>
</organism>
<dbReference type="GO" id="GO:0031146">
    <property type="term" value="P:SCF-dependent proteasomal ubiquitin-dependent protein catabolic process"/>
    <property type="evidence" value="ECO:0007669"/>
    <property type="project" value="TreeGrafter"/>
</dbReference>
<keyword evidence="2" id="KW-1185">Reference proteome</keyword>
<dbReference type="EMBL" id="CP036274">
    <property type="protein sequence ID" value="QDU25993.1"/>
    <property type="molecule type" value="Genomic_DNA"/>
</dbReference>
<gene>
    <name evidence="1" type="ORF">ETAA8_10650</name>
</gene>
<evidence type="ECO:0000313" key="2">
    <source>
        <dbReference type="Proteomes" id="UP000315017"/>
    </source>
</evidence>
<dbReference type="Proteomes" id="UP000315017">
    <property type="component" value="Chromosome"/>
</dbReference>
<dbReference type="AlphaFoldDB" id="A0A517Y6Y6"/>